<dbReference type="Pfam" id="PF00326">
    <property type="entry name" value="Peptidase_S9"/>
    <property type="match status" value="1"/>
</dbReference>
<gene>
    <name evidence="8" type="ORF">FRZ67_09685</name>
</gene>
<protein>
    <recommendedName>
        <fullName evidence="5">Acyl-peptide hydrolase</fullName>
    </recommendedName>
    <alternativeName>
        <fullName evidence="4">Acylaminoacyl-peptidase</fullName>
    </alternativeName>
</protein>
<keyword evidence="9" id="KW-1185">Reference proteome</keyword>
<dbReference type="GO" id="GO:0004252">
    <property type="term" value="F:serine-type endopeptidase activity"/>
    <property type="evidence" value="ECO:0007669"/>
    <property type="project" value="InterPro"/>
</dbReference>
<keyword evidence="2" id="KW-0645">Protease</keyword>
<dbReference type="Gene3D" id="2.120.10.30">
    <property type="entry name" value="TolB, C-terminal domain"/>
    <property type="match status" value="2"/>
</dbReference>
<dbReference type="Pfam" id="PF07676">
    <property type="entry name" value="PD40"/>
    <property type="match status" value="3"/>
</dbReference>
<dbReference type="EMBL" id="CP042435">
    <property type="protein sequence ID" value="QEC70190.1"/>
    <property type="molecule type" value="Genomic_DNA"/>
</dbReference>
<evidence type="ECO:0000256" key="4">
    <source>
        <dbReference type="ARBA" id="ARBA00032284"/>
    </source>
</evidence>
<evidence type="ECO:0000256" key="5">
    <source>
        <dbReference type="ARBA" id="ARBA00032596"/>
    </source>
</evidence>
<reference evidence="8 9" key="1">
    <citation type="journal article" date="2016" name="Int. J. Syst. Evol. Microbiol.">
        <title>Panacibacter ginsenosidivorans gen. nov., sp. nov., with ginsenoside converting activity isolated from soil of a ginseng field.</title>
        <authorList>
            <person name="Siddiqi M.Z."/>
            <person name="Muhammad Shafi S."/>
            <person name="Choi K.D."/>
            <person name="Im W.T."/>
        </authorList>
    </citation>
    <scope>NUCLEOTIDE SEQUENCE [LARGE SCALE GENOMIC DNA]</scope>
    <source>
        <strain evidence="8 9">Gsoil1550</strain>
    </source>
</reference>
<name>A0A5B8VFG4_9BACT</name>
<evidence type="ECO:0000256" key="6">
    <source>
        <dbReference type="ARBA" id="ARBA00045885"/>
    </source>
</evidence>
<dbReference type="OrthoDB" id="9812921at2"/>
<comment type="function">
    <text evidence="6">This enzyme catalyzes the hydrolysis of the N-terminal peptide bond of an N-acetylated peptide to generate an N-acetylated amino acid and a peptide with a free N-terminus. It preferentially cleaves off Ac-Ala, Ac-Met and Ac-Ser. Also, involved in the degradation of oxidized and glycated proteins.</text>
</comment>
<keyword evidence="1" id="KW-0378">Hydrolase</keyword>
<evidence type="ECO:0000256" key="2">
    <source>
        <dbReference type="ARBA" id="ARBA00022825"/>
    </source>
</evidence>
<evidence type="ECO:0000256" key="3">
    <source>
        <dbReference type="ARBA" id="ARBA00022990"/>
    </source>
</evidence>
<dbReference type="InterPro" id="IPR029058">
    <property type="entry name" value="AB_hydrolase_fold"/>
</dbReference>
<keyword evidence="2" id="KW-0720">Serine protease</keyword>
<dbReference type="PANTHER" id="PTHR42776">
    <property type="entry name" value="SERINE PEPTIDASE S9 FAMILY MEMBER"/>
    <property type="match status" value="1"/>
</dbReference>
<feature type="domain" description="Peptidase S9 prolyl oligopeptidase catalytic" evidence="7">
    <location>
        <begin position="450"/>
        <end position="656"/>
    </location>
</feature>
<dbReference type="KEGG" id="pgin:FRZ67_09685"/>
<evidence type="ECO:0000256" key="1">
    <source>
        <dbReference type="ARBA" id="ARBA00022801"/>
    </source>
</evidence>
<proteinExistence type="predicted"/>
<evidence type="ECO:0000313" key="9">
    <source>
        <dbReference type="Proteomes" id="UP000321533"/>
    </source>
</evidence>
<organism evidence="8 9">
    <name type="scientific">Panacibacter ginsenosidivorans</name>
    <dbReference type="NCBI Taxonomy" id="1813871"/>
    <lineage>
        <taxon>Bacteria</taxon>
        <taxon>Pseudomonadati</taxon>
        <taxon>Bacteroidota</taxon>
        <taxon>Chitinophagia</taxon>
        <taxon>Chitinophagales</taxon>
        <taxon>Chitinophagaceae</taxon>
        <taxon>Panacibacter</taxon>
    </lineage>
</organism>
<evidence type="ECO:0000313" key="8">
    <source>
        <dbReference type="EMBL" id="QEC70190.1"/>
    </source>
</evidence>
<dbReference type="Gene3D" id="3.40.50.1820">
    <property type="entry name" value="alpha/beta hydrolase"/>
    <property type="match status" value="1"/>
</dbReference>
<sequence length="656" mass="73256">MLLYCLSLNAQTKRSLVPSDVYRLQDVSAAQVSPDGNWVAYVVSTVDTAKDKRDNNIWMISWDGKQNIQLTYSKEDESSPKFSPDGKYISFLSSRKSGDEKDDDKDLSQLWLLDCRGGEAKKITDVTGDIDDYIWSPDGTKVLMVIEDQDFSDTASSEIRKPYVMDRYHFKQDYIGYLDRRAKHLYMLDLVTQNIDTLTTGMYDETDPDFSPDGKQIVFTSNRTQDPDRNENSDIYIMAATPNASMKQLTTWAGTDHSPKFSPDGTSIAYLQSSSNEAFTMYGEDYVAVISKDGGTPKLLSKSVDRPATNVNWSKDGKYIAALMEDDRESNVVAFDVASGAMKKLSDGKRATFDLTPNPANDSWVALMSEPNLPFELFAVENNNTRRLTHVQDSFLAPLTLPTVEPFQSKSKDGTLVSGILYKPANAVPGQKLPFILYIHGGPVGQDDYEFDIIPQSMASAGYAVAQVNYRGSSGRGVDYTRAIYADWGNKEVTDLMGAVDYLIAQGTIDENRMGVAGWSYGGILTDYTIATTTRFKAACSGAGSALQLSMYGTDQYVTQYETELGVPWKNLDKWLKVSYAFLKADKIKTPTLFMASQKDFNVPVAGAEQMYQALKSNGIPTQLIIYPNQNHGLNIPSYEVFKYTNYIDWFNKYLK</sequence>
<dbReference type="GO" id="GO:0006508">
    <property type="term" value="P:proteolysis"/>
    <property type="evidence" value="ECO:0007669"/>
    <property type="project" value="InterPro"/>
</dbReference>
<keyword evidence="3" id="KW-0007">Acetylation</keyword>
<dbReference type="SUPFAM" id="SSF82171">
    <property type="entry name" value="DPP6 N-terminal domain-like"/>
    <property type="match status" value="1"/>
</dbReference>
<dbReference type="AlphaFoldDB" id="A0A5B8VFG4"/>
<dbReference type="SUPFAM" id="SSF53474">
    <property type="entry name" value="alpha/beta-Hydrolases"/>
    <property type="match status" value="1"/>
</dbReference>
<dbReference type="Proteomes" id="UP000321533">
    <property type="component" value="Chromosome"/>
</dbReference>
<dbReference type="InterPro" id="IPR001375">
    <property type="entry name" value="Peptidase_S9_cat"/>
</dbReference>
<evidence type="ECO:0000259" key="7">
    <source>
        <dbReference type="Pfam" id="PF00326"/>
    </source>
</evidence>
<dbReference type="InterPro" id="IPR011042">
    <property type="entry name" value="6-blade_b-propeller_TolB-like"/>
</dbReference>
<accession>A0A5B8VFG4</accession>
<dbReference type="PROSITE" id="PS00708">
    <property type="entry name" value="PRO_ENDOPEP_SER"/>
    <property type="match status" value="1"/>
</dbReference>
<dbReference type="PANTHER" id="PTHR42776:SF27">
    <property type="entry name" value="DIPEPTIDYL PEPTIDASE FAMILY MEMBER 6"/>
    <property type="match status" value="1"/>
</dbReference>
<dbReference type="InterPro" id="IPR011659">
    <property type="entry name" value="WD40"/>
</dbReference>
<dbReference type="InterPro" id="IPR002471">
    <property type="entry name" value="Pept_S9_AS"/>
</dbReference>